<dbReference type="RefSeq" id="WP_189512169.1">
    <property type="nucleotide sequence ID" value="NZ_BMXG01000004.1"/>
</dbReference>
<dbReference type="Proteomes" id="UP000642829">
    <property type="component" value="Unassembled WGS sequence"/>
</dbReference>
<dbReference type="AlphaFoldDB" id="A0A8J3D8E3"/>
<evidence type="ECO:0000313" key="2">
    <source>
        <dbReference type="Proteomes" id="UP000642829"/>
    </source>
</evidence>
<dbReference type="EMBL" id="BMXG01000004">
    <property type="protein sequence ID" value="GHB95044.1"/>
    <property type="molecule type" value="Genomic_DNA"/>
</dbReference>
<keyword evidence="2" id="KW-1185">Reference proteome</keyword>
<evidence type="ECO:0000313" key="1">
    <source>
        <dbReference type="EMBL" id="GHB95044.1"/>
    </source>
</evidence>
<name>A0A8J3D8E3_9BACT</name>
<sequence>MSLCLWIGGWGLSPEQQQQTLSNNWPSVTHKVFYPGELCITKFVECCDQADSLGGYSLGAFLLLRNYAKLPTKPMTLLAPILDFKAEALLGGRVRGARLAILLRWLRRDPVAALNDFYQQGGIQCSVEQPPYSIEDLIWGIEQLQGSSVDYWRWENVRGCIGEADALLNGAFMQQVWPELTILPDAGHDLTELIKETAA</sequence>
<reference evidence="1" key="1">
    <citation type="journal article" date="2014" name="Int. J. Syst. Evol. Microbiol.">
        <title>Complete genome sequence of Corynebacterium casei LMG S-19264T (=DSM 44701T), isolated from a smear-ripened cheese.</title>
        <authorList>
            <consortium name="US DOE Joint Genome Institute (JGI-PGF)"/>
            <person name="Walter F."/>
            <person name="Albersmeier A."/>
            <person name="Kalinowski J."/>
            <person name="Ruckert C."/>
        </authorList>
    </citation>
    <scope>NUCLEOTIDE SEQUENCE</scope>
    <source>
        <strain evidence="1">KCTC 12870</strain>
    </source>
</reference>
<accession>A0A8J3D8E3</accession>
<proteinExistence type="predicted"/>
<gene>
    <name evidence="1" type="ORF">GCM10007047_08290</name>
</gene>
<organism evidence="1 2">
    <name type="scientific">Cerasicoccus arenae</name>
    <dbReference type="NCBI Taxonomy" id="424488"/>
    <lineage>
        <taxon>Bacteria</taxon>
        <taxon>Pseudomonadati</taxon>
        <taxon>Verrucomicrobiota</taxon>
        <taxon>Opitutia</taxon>
        <taxon>Puniceicoccales</taxon>
        <taxon>Cerasicoccaceae</taxon>
        <taxon>Cerasicoccus</taxon>
    </lineage>
</organism>
<protein>
    <recommendedName>
        <fullName evidence="3">Alpha/beta hydrolase</fullName>
    </recommendedName>
</protein>
<evidence type="ECO:0008006" key="3">
    <source>
        <dbReference type="Google" id="ProtNLM"/>
    </source>
</evidence>
<reference evidence="1" key="2">
    <citation type="submission" date="2020-09" db="EMBL/GenBank/DDBJ databases">
        <authorList>
            <person name="Sun Q."/>
            <person name="Kim S."/>
        </authorList>
    </citation>
    <scope>NUCLEOTIDE SEQUENCE</scope>
    <source>
        <strain evidence="1">KCTC 12870</strain>
    </source>
</reference>
<comment type="caution">
    <text evidence="1">The sequence shown here is derived from an EMBL/GenBank/DDBJ whole genome shotgun (WGS) entry which is preliminary data.</text>
</comment>